<dbReference type="RefSeq" id="WP_127198448.1">
    <property type="nucleotide sequence ID" value="NZ_RZNX01000002.1"/>
</dbReference>
<accession>A0A433XGU8</accession>
<dbReference type="InterPro" id="IPR050109">
    <property type="entry name" value="HTH-type_TetR-like_transc_reg"/>
</dbReference>
<keyword evidence="3" id="KW-0804">Transcription</keyword>
<evidence type="ECO:0000259" key="5">
    <source>
        <dbReference type="PROSITE" id="PS50977"/>
    </source>
</evidence>
<dbReference type="PANTHER" id="PTHR30055">
    <property type="entry name" value="HTH-TYPE TRANSCRIPTIONAL REGULATOR RUTR"/>
    <property type="match status" value="1"/>
</dbReference>
<proteinExistence type="predicted"/>
<dbReference type="PROSITE" id="PS50977">
    <property type="entry name" value="HTH_TETR_2"/>
    <property type="match status" value="1"/>
</dbReference>
<dbReference type="PANTHER" id="PTHR30055:SF238">
    <property type="entry name" value="MYCOFACTOCIN BIOSYNTHESIS TRANSCRIPTIONAL REGULATOR MFTR-RELATED"/>
    <property type="match status" value="1"/>
</dbReference>
<dbReference type="EMBL" id="RZNX01000002">
    <property type="protein sequence ID" value="RUT33333.1"/>
    <property type="molecule type" value="Genomic_DNA"/>
</dbReference>
<keyword evidence="1" id="KW-0805">Transcription regulation</keyword>
<keyword evidence="7" id="KW-1185">Reference proteome</keyword>
<dbReference type="GO" id="GO:0000976">
    <property type="term" value="F:transcription cis-regulatory region binding"/>
    <property type="evidence" value="ECO:0007669"/>
    <property type="project" value="TreeGrafter"/>
</dbReference>
<dbReference type="InterPro" id="IPR009057">
    <property type="entry name" value="Homeodomain-like_sf"/>
</dbReference>
<evidence type="ECO:0000256" key="1">
    <source>
        <dbReference type="ARBA" id="ARBA00023015"/>
    </source>
</evidence>
<evidence type="ECO:0000256" key="4">
    <source>
        <dbReference type="PROSITE-ProRule" id="PRU00335"/>
    </source>
</evidence>
<dbReference type="SUPFAM" id="SSF46689">
    <property type="entry name" value="Homeodomain-like"/>
    <property type="match status" value="1"/>
</dbReference>
<dbReference type="Gene3D" id="1.10.10.60">
    <property type="entry name" value="Homeodomain-like"/>
    <property type="match status" value="1"/>
</dbReference>
<dbReference type="Pfam" id="PF00440">
    <property type="entry name" value="TetR_N"/>
    <property type="match status" value="1"/>
</dbReference>
<sequence>MSVGKRRIQGAALALFARDGYEGASLQHIAAAAGIKKPSIYAHFKGKEDLFMSVLSHVFKEERHRIVRFFLSRQGDPLEERLKGLFVMLQEEYDQNKDSKFLLRMLFFPPHAIYDEVIGIIYPFLDSLESKLIKLMESEYHRGTFTVMDIRQAAIAYMTLADGIMVELLYSQPERSKKRLQAAWPIYWAGIIGGRAGMVNDE</sequence>
<feature type="DNA-binding region" description="H-T-H motif" evidence="4">
    <location>
        <begin position="25"/>
        <end position="44"/>
    </location>
</feature>
<organism evidence="6 7">
    <name type="scientific">Paenibacillus zeisoli</name>
    <dbReference type="NCBI Taxonomy" id="2496267"/>
    <lineage>
        <taxon>Bacteria</taxon>
        <taxon>Bacillati</taxon>
        <taxon>Bacillota</taxon>
        <taxon>Bacilli</taxon>
        <taxon>Bacillales</taxon>
        <taxon>Paenibacillaceae</taxon>
        <taxon>Paenibacillus</taxon>
    </lineage>
</organism>
<dbReference type="InterPro" id="IPR001647">
    <property type="entry name" value="HTH_TetR"/>
</dbReference>
<feature type="domain" description="HTH tetR-type" evidence="5">
    <location>
        <begin position="2"/>
        <end position="62"/>
    </location>
</feature>
<keyword evidence="2 4" id="KW-0238">DNA-binding</keyword>
<dbReference type="AlphaFoldDB" id="A0A433XGU8"/>
<evidence type="ECO:0000256" key="2">
    <source>
        <dbReference type="ARBA" id="ARBA00023125"/>
    </source>
</evidence>
<dbReference type="SUPFAM" id="SSF48498">
    <property type="entry name" value="Tetracyclin repressor-like, C-terminal domain"/>
    <property type="match status" value="1"/>
</dbReference>
<reference evidence="6 7" key="1">
    <citation type="submission" date="2018-12" db="EMBL/GenBank/DDBJ databases">
        <authorList>
            <person name="Sun L."/>
            <person name="Chen Z."/>
        </authorList>
    </citation>
    <scope>NUCLEOTIDE SEQUENCE [LARGE SCALE GENOMIC DNA]</scope>
    <source>
        <strain evidence="6 7">3-5-3</strain>
    </source>
</reference>
<evidence type="ECO:0000313" key="7">
    <source>
        <dbReference type="Proteomes" id="UP000272464"/>
    </source>
</evidence>
<evidence type="ECO:0000313" key="6">
    <source>
        <dbReference type="EMBL" id="RUT33333.1"/>
    </source>
</evidence>
<dbReference type="GO" id="GO:0003700">
    <property type="term" value="F:DNA-binding transcription factor activity"/>
    <property type="evidence" value="ECO:0007669"/>
    <property type="project" value="TreeGrafter"/>
</dbReference>
<dbReference type="OrthoDB" id="509229at2"/>
<protein>
    <submittedName>
        <fullName evidence="6">TetR/AcrR family transcriptional regulator</fullName>
    </submittedName>
</protein>
<comment type="caution">
    <text evidence="6">The sequence shown here is derived from an EMBL/GenBank/DDBJ whole genome shotgun (WGS) entry which is preliminary data.</text>
</comment>
<dbReference type="InterPro" id="IPR036271">
    <property type="entry name" value="Tet_transcr_reg_TetR-rel_C_sf"/>
</dbReference>
<dbReference type="Gene3D" id="1.10.357.10">
    <property type="entry name" value="Tetracycline Repressor, domain 2"/>
    <property type="match status" value="1"/>
</dbReference>
<gene>
    <name evidence="6" type="ORF">EJP77_06700</name>
</gene>
<dbReference type="Proteomes" id="UP000272464">
    <property type="component" value="Unassembled WGS sequence"/>
</dbReference>
<evidence type="ECO:0000256" key="3">
    <source>
        <dbReference type="ARBA" id="ARBA00023163"/>
    </source>
</evidence>
<dbReference type="PRINTS" id="PR00455">
    <property type="entry name" value="HTHTETR"/>
</dbReference>
<name>A0A433XGU8_9BACL</name>